<dbReference type="EMBL" id="CP026604">
    <property type="protein sequence ID" value="AWB68298.1"/>
    <property type="molecule type" value="Genomic_DNA"/>
</dbReference>
<evidence type="ECO:0008006" key="3">
    <source>
        <dbReference type="Google" id="ProtNLM"/>
    </source>
</evidence>
<dbReference type="Proteomes" id="UP000244441">
    <property type="component" value="Chromosome"/>
</dbReference>
<reference evidence="1 2" key="1">
    <citation type="submission" date="2018-01" db="EMBL/GenBank/DDBJ databases">
        <title>Genome sequence of a Cantenovulum-like bacteria.</title>
        <authorList>
            <person name="Tan W.R."/>
            <person name="Lau N.-S."/>
            <person name="Go F."/>
            <person name="Amirul A.-A.A."/>
        </authorList>
    </citation>
    <scope>NUCLEOTIDE SEQUENCE [LARGE SCALE GENOMIC DNA]</scope>
    <source>
        <strain evidence="1 2">CCB-QB4</strain>
    </source>
</reference>
<evidence type="ECO:0000313" key="1">
    <source>
        <dbReference type="EMBL" id="AWB68298.1"/>
    </source>
</evidence>
<evidence type="ECO:0000313" key="2">
    <source>
        <dbReference type="Proteomes" id="UP000244441"/>
    </source>
</evidence>
<dbReference type="AlphaFoldDB" id="A0A2S0VVR5"/>
<keyword evidence="2" id="KW-1185">Reference proteome</keyword>
<protein>
    <recommendedName>
        <fullName evidence="3">Lysozyme inhibitor LprI N-terminal domain-containing protein</fullName>
    </recommendedName>
</protein>
<organism evidence="1 2">
    <name type="scientific">Saccharobesus litoralis</name>
    <dbReference type="NCBI Taxonomy" id="2172099"/>
    <lineage>
        <taxon>Bacteria</taxon>
        <taxon>Pseudomonadati</taxon>
        <taxon>Pseudomonadota</taxon>
        <taxon>Gammaproteobacteria</taxon>
        <taxon>Alteromonadales</taxon>
        <taxon>Alteromonadaceae</taxon>
        <taxon>Saccharobesus</taxon>
    </lineage>
</organism>
<dbReference type="KEGG" id="cate:C2869_18595"/>
<gene>
    <name evidence="1" type="ORF">C2869_18595</name>
</gene>
<accession>A0A2S0VVR5</accession>
<sequence length="126" mass="14625">MLLLAPLASQAAPSAKDIETSCKNASTRSVTYSMCLDEKLKTTQTSYDAWIQSREIELEKVAKDTGRESIIYEFKKSNDFYKQFIESQCRRVFFENQSKGNAADRYRVCKIRQMLSRIEQMEQEAE</sequence>
<name>A0A2S0VVR5_9ALTE</name>
<proteinExistence type="predicted"/>